<accession>A0A1R1YGX9</accession>
<dbReference type="Proteomes" id="UP000187283">
    <property type="component" value="Unassembled WGS sequence"/>
</dbReference>
<reference evidence="1 2" key="1">
    <citation type="submission" date="2017-01" db="EMBL/GenBank/DDBJ databases">
        <authorList>
            <person name="Mah S.A."/>
            <person name="Swanson W.J."/>
            <person name="Moy G.W."/>
            <person name="Vacquier V.D."/>
        </authorList>
    </citation>
    <scope>NUCLEOTIDE SEQUENCE [LARGE SCALE GENOMIC DNA]</scope>
    <source>
        <strain evidence="1 2">GSMNP</strain>
    </source>
</reference>
<dbReference type="OrthoDB" id="5534248at2759"/>
<name>A0A1R1YGX9_9FUNG</name>
<evidence type="ECO:0000313" key="1">
    <source>
        <dbReference type="EMBL" id="OMJ26168.1"/>
    </source>
</evidence>
<dbReference type="EMBL" id="LSSN01000059">
    <property type="protein sequence ID" value="OMJ26168.1"/>
    <property type="molecule type" value="Genomic_DNA"/>
</dbReference>
<proteinExistence type="predicted"/>
<keyword evidence="2" id="KW-1185">Reference proteome</keyword>
<dbReference type="InterPro" id="IPR036691">
    <property type="entry name" value="Endo/exonu/phosph_ase_sf"/>
</dbReference>
<dbReference type="SUPFAM" id="SSF56219">
    <property type="entry name" value="DNase I-like"/>
    <property type="match status" value="1"/>
</dbReference>
<comment type="caution">
    <text evidence="1">The sequence shown here is derived from an EMBL/GenBank/DDBJ whole genome shotgun (WGS) entry which is preliminary data.</text>
</comment>
<dbReference type="AlphaFoldDB" id="A0A1R1YGX9"/>
<evidence type="ECO:0000313" key="2">
    <source>
        <dbReference type="Proteomes" id="UP000187283"/>
    </source>
</evidence>
<dbReference type="STRING" id="133412.A0A1R1YGX9"/>
<evidence type="ECO:0008006" key="3">
    <source>
        <dbReference type="Google" id="ProtNLM"/>
    </source>
</evidence>
<sequence>MPAGSTDTFTVITFNFRGIKGISEELIHFINSVKPDVLALQENFLTKSTYIFRLPGYTCIESKANLIKGGKGLLLAARNKSGLQISELQSCQAWLSGIIYGGKINGKKFESIVTNVHMPST</sequence>
<dbReference type="Gene3D" id="3.60.10.10">
    <property type="entry name" value="Endonuclease/exonuclease/phosphatase"/>
    <property type="match status" value="1"/>
</dbReference>
<protein>
    <recommendedName>
        <fullName evidence="3">Endonuclease/exonuclease/phosphatase domain-containing protein</fullName>
    </recommendedName>
</protein>
<gene>
    <name evidence="1" type="ORF">AYI70_g370</name>
</gene>
<organism evidence="1 2">
    <name type="scientific">Smittium culicis</name>
    <dbReference type="NCBI Taxonomy" id="133412"/>
    <lineage>
        <taxon>Eukaryota</taxon>
        <taxon>Fungi</taxon>
        <taxon>Fungi incertae sedis</taxon>
        <taxon>Zoopagomycota</taxon>
        <taxon>Kickxellomycotina</taxon>
        <taxon>Harpellomycetes</taxon>
        <taxon>Harpellales</taxon>
        <taxon>Legeriomycetaceae</taxon>
        <taxon>Smittium</taxon>
    </lineage>
</organism>